<protein>
    <recommendedName>
        <fullName evidence="6">THAP-type domain-containing protein</fullName>
    </recommendedName>
</protein>
<keyword evidence="1" id="KW-0479">Metal-binding</keyword>
<feature type="region of interest" description="Disordered" evidence="5">
    <location>
        <begin position="18"/>
        <end position="48"/>
    </location>
</feature>
<dbReference type="AlphaFoldDB" id="A0A2A3EUI7"/>
<proteinExistence type="predicted"/>
<accession>A0A2A3EUI7</accession>
<dbReference type="GO" id="GO:0008270">
    <property type="term" value="F:zinc ion binding"/>
    <property type="evidence" value="ECO:0007669"/>
    <property type="project" value="UniProtKB-KW"/>
</dbReference>
<evidence type="ECO:0000313" key="8">
    <source>
        <dbReference type="Proteomes" id="UP000242457"/>
    </source>
</evidence>
<name>A0A2A3EUI7_APICC</name>
<keyword evidence="3" id="KW-0862">Zinc</keyword>
<dbReference type="InterPro" id="IPR006612">
    <property type="entry name" value="THAP_Znf"/>
</dbReference>
<evidence type="ECO:0000259" key="6">
    <source>
        <dbReference type="SMART" id="SM00692"/>
    </source>
</evidence>
<reference evidence="7 8" key="1">
    <citation type="submission" date="2014-07" db="EMBL/GenBank/DDBJ databases">
        <title>Genomic and transcriptomic analysis on Apis cerana provide comprehensive insights into honey bee biology.</title>
        <authorList>
            <person name="Diao Q."/>
            <person name="Sun L."/>
            <person name="Zheng H."/>
            <person name="Zheng H."/>
            <person name="Xu S."/>
            <person name="Wang S."/>
            <person name="Zeng Z."/>
            <person name="Hu F."/>
            <person name="Su S."/>
            <person name="Wu J."/>
        </authorList>
    </citation>
    <scope>NUCLEOTIDE SEQUENCE [LARGE SCALE GENOMIC DNA]</scope>
    <source>
        <tissue evidence="7">Pupae without intestine</tissue>
    </source>
</reference>
<dbReference type="EMBL" id="KZ288187">
    <property type="protein sequence ID" value="PBC34721.1"/>
    <property type="molecule type" value="Genomic_DNA"/>
</dbReference>
<feature type="compositionally biased region" description="Polar residues" evidence="5">
    <location>
        <begin position="28"/>
        <end position="40"/>
    </location>
</feature>
<dbReference type="OrthoDB" id="7331812at2759"/>
<keyword evidence="8" id="KW-1185">Reference proteome</keyword>
<organism evidence="7 8">
    <name type="scientific">Apis cerana cerana</name>
    <name type="common">Oriental honeybee</name>
    <dbReference type="NCBI Taxonomy" id="94128"/>
    <lineage>
        <taxon>Eukaryota</taxon>
        <taxon>Metazoa</taxon>
        <taxon>Ecdysozoa</taxon>
        <taxon>Arthropoda</taxon>
        <taxon>Hexapoda</taxon>
        <taxon>Insecta</taxon>
        <taxon>Pterygota</taxon>
        <taxon>Neoptera</taxon>
        <taxon>Endopterygota</taxon>
        <taxon>Hymenoptera</taxon>
        <taxon>Apocrita</taxon>
        <taxon>Aculeata</taxon>
        <taxon>Apoidea</taxon>
        <taxon>Anthophila</taxon>
        <taxon>Apidae</taxon>
        <taxon>Apis</taxon>
    </lineage>
</organism>
<gene>
    <name evidence="7" type="ORF">APICC_05213</name>
</gene>
<dbReference type="SMART" id="SM00692">
    <property type="entry name" value="DM3"/>
    <property type="match status" value="1"/>
</dbReference>
<evidence type="ECO:0000256" key="3">
    <source>
        <dbReference type="ARBA" id="ARBA00022833"/>
    </source>
</evidence>
<evidence type="ECO:0000256" key="4">
    <source>
        <dbReference type="ARBA" id="ARBA00023125"/>
    </source>
</evidence>
<dbReference type="Proteomes" id="UP000242457">
    <property type="component" value="Unassembled WGS sequence"/>
</dbReference>
<dbReference type="Gene3D" id="6.20.210.20">
    <property type="entry name" value="THAP domain"/>
    <property type="match status" value="1"/>
</dbReference>
<keyword evidence="2" id="KW-0863">Zinc-finger</keyword>
<dbReference type="InterPro" id="IPR038441">
    <property type="entry name" value="THAP_Znf_sf"/>
</dbReference>
<sequence length="526" mass="61487">MGTRANYNAKAYCQPFQRRSSGKDFPSNVASVGEPQQQTAAPKDPETRKKWQNAIAIENYAVTDDTYVCSKHFHKDDIITHWVSGVPPHVVTIKYKKCRLRPGAVPERNYHSEDVQENYDDSQSNIDKFDKVNTIEDKKTDFLIPRTEEELQINNDENQFSCDFNDYIHNSKRNSLNKVELMENSPNVNNASYNGSKIKESLKQNKTTNLMENCIISETNLMEGANFEDKRKNQSQISKGDSYFKIQKKSSESSSKNYISEEHEIIEWKHKTVKKDTSSKEKSPDNFKTENVYKMYIENQIVHNLNYNQLDEHYSMCNEIDENEMLFEDLLEICTEILLPRGWSCLVTSKGHTTTIVYLYMGMTKSGMPFTEKQVFIKSDMMLHCVVINKEINPLIHNLIREGKHLKVQNLSDIEELIDEFDRRTVCQGIYNFGRLQDINRIIVAYKDGIKWRHILCPLIVNNDSSRCTRCISLSRTLQHKSKNLVFPHNSSIFKNQHQKIYSVRHKYKHTRKQDHGYEFIKVFKQ</sequence>
<evidence type="ECO:0000256" key="1">
    <source>
        <dbReference type="ARBA" id="ARBA00022723"/>
    </source>
</evidence>
<dbReference type="SUPFAM" id="SSF57716">
    <property type="entry name" value="Glucocorticoid receptor-like (DNA-binding domain)"/>
    <property type="match status" value="1"/>
</dbReference>
<dbReference type="Pfam" id="PF05485">
    <property type="entry name" value="THAP"/>
    <property type="match status" value="1"/>
</dbReference>
<dbReference type="STRING" id="94128.A0A2A3EUI7"/>
<evidence type="ECO:0000313" key="7">
    <source>
        <dbReference type="EMBL" id="PBC34721.1"/>
    </source>
</evidence>
<dbReference type="GO" id="GO:0003677">
    <property type="term" value="F:DNA binding"/>
    <property type="evidence" value="ECO:0007669"/>
    <property type="project" value="UniProtKB-KW"/>
</dbReference>
<evidence type="ECO:0000256" key="5">
    <source>
        <dbReference type="SAM" id="MobiDB-lite"/>
    </source>
</evidence>
<keyword evidence="4" id="KW-0238">DNA-binding</keyword>
<feature type="domain" description="THAP-type" evidence="6">
    <location>
        <begin position="38"/>
        <end position="114"/>
    </location>
</feature>
<evidence type="ECO:0000256" key="2">
    <source>
        <dbReference type="ARBA" id="ARBA00022771"/>
    </source>
</evidence>